<dbReference type="Gene3D" id="3.20.20.140">
    <property type="entry name" value="Metal-dependent hydrolases"/>
    <property type="match status" value="1"/>
</dbReference>
<dbReference type="GO" id="GO:0016787">
    <property type="term" value="F:hydrolase activity"/>
    <property type="evidence" value="ECO:0007669"/>
    <property type="project" value="UniProtKB-KW"/>
</dbReference>
<dbReference type="OrthoDB" id="9787654at2"/>
<comment type="caution">
    <text evidence="2">The sequence shown here is derived from an EMBL/GenBank/DDBJ whole genome shotgun (WGS) entry which is preliminary data.</text>
</comment>
<keyword evidence="2" id="KW-0378">Hydrolase</keyword>
<keyword evidence="3" id="KW-1185">Reference proteome</keyword>
<protein>
    <submittedName>
        <fullName evidence="2">Amidohydrolase family protein</fullName>
    </submittedName>
</protein>
<evidence type="ECO:0000259" key="1">
    <source>
        <dbReference type="Pfam" id="PF04909"/>
    </source>
</evidence>
<reference evidence="2 3" key="1">
    <citation type="submission" date="2019-07" db="EMBL/GenBank/DDBJ databases">
        <title>Qingshengfaniella alkalisoli gen. nov., sp. nov., isolated from saline soil.</title>
        <authorList>
            <person name="Xu L."/>
            <person name="Huang X.-X."/>
            <person name="Sun J.-Q."/>
        </authorList>
    </citation>
    <scope>NUCLEOTIDE SEQUENCE [LARGE SCALE GENOMIC DNA]</scope>
    <source>
        <strain evidence="2 3">DSM 27279</strain>
    </source>
</reference>
<dbReference type="InterPro" id="IPR052358">
    <property type="entry name" value="Aro_Compnd_Degr_Hydrolases"/>
</dbReference>
<dbReference type="PANTHER" id="PTHR35563:SF2">
    <property type="entry name" value="BARREL METAL-DEPENDENT HYDROLASE, PUTATIVE (AFU_ORTHOLOGUE AFUA_1G16240)-RELATED"/>
    <property type="match status" value="1"/>
</dbReference>
<dbReference type="InterPro" id="IPR006680">
    <property type="entry name" value="Amidohydro-rel"/>
</dbReference>
<organism evidence="2 3">
    <name type="scientific">Verticiella sediminum</name>
    <dbReference type="NCBI Taxonomy" id="1247510"/>
    <lineage>
        <taxon>Bacteria</taxon>
        <taxon>Pseudomonadati</taxon>
        <taxon>Pseudomonadota</taxon>
        <taxon>Betaproteobacteria</taxon>
        <taxon>Burkholderiales</taxon>
        <taxon>Alcaligenaceae</taxon>
        <taxon>Verticiella</taxon>
    </lineage>
</organism>
<dbReference type="EMBL" id="VLTJ01000016">
    <property type="protein sequence ID" value="TSH96416.1"/>
    <property type="molecule type" value="Genomic_DNA"/>
</dbReference>
<dbReference type="SUPFAM" id="SSF51556">
    <property type="entry name" value="Metallo-dependent hydrolases"/>
    <property type="match status" value="1"/>
</dbReference>
<dbReference type="PANTHER" id="PTHR35563">
    <property type="entry name" value="BARREL METAL-DEPENDENT HYDROLASE, PUTATIVE (AFU_ORTHOLOGUE AFUA_1G16240)-RELATED"/>
    <property type="match status" value="1"/>
</dbReference>
<dbReference type="RefSeq" id="WP_143947866.1">
    <property type="nucleotide sequence ID" value="NZ_BAABMB010000002.1"/>
</dbReference>
<feature type="domain" description="Amidohydrolase-related" evidence="1">
    <location>
        <begin position="4"/>
        <end position="266"/>
    </location>
</feature>
<proteinExistence type="predicted"/>
<evidence type="ECO:0000313" key="2">
    <source>
        <dbReference type="EMBL" id="TSH96416.1"/>
    </source>
</evidence>
<dbReference type="InterPro" id="IPR032466">
    <property type="entry name" value="Metal_Hydrolase"/>
</dbReference>
<accession>A0A556AU32</accession>
<dbReference type="Proteomes" id="UP000318405">
    <property type="component" value="Unassembled WGS sequence"/>
</dbReference>
<dbReference type="AlphaFoldDB" id="A0A556AU32"/>
<sequence>MNLVDTHVHVFTQDLPMLAARRYTPAYDATLEDYREHGARAGITHTVLVQPSFLGFDNSHMLAALRRDPQRLRGVAVLPVDTPAAALDTLQRDGVVGVRLNLDGLALPPLHAPAWRVFLTELARRDMLVELHRAAIDLPALVPALLDAGVRVLVDHFGRPDDLLGRHDPGFQYLLSQAKTGRVWVKLAAGYRNGWTSADAQTAVEISVELLAHFGSGHLVWGSDWPHTRHEHQSIAGALTALEHGVPEPAQRQEILGTTAMRLFGF</sequence>
<gene>
    <name evidence="2" type="ORF">FOZ76_09260</name>
</gene>
<evidence type="ECO:0000313" key="3">
    <source>
        <dbReference type="Proteomes" id="UP000318405"/>
    </source>
</evidence>
<dbReference type="Pfam" id="PF04909">
    <property type="entry name" value="Amidohydro_2"/>
    <property type="match status" value="1"/>
</dbReference>
<name>A0A556AU32_9BURK</name>